<organism evidence="8 9">
    <name type="scientific">[Myrmecia] bisecta</name>
    <dbReference type="NCBI Taxonomy" id="41462"/>
    <lineage>
        <taxon>Eukaryota</taxon>
        <taxon>Viridiplantae</taxon>
        <taxon>Chlorophyta</taxon>
        <taxon>core chlorophytes</taxon>
        <taxon>Trebouxiophyceae</taxon>
        <taxon>Trebouxiales</taxon>
        <taxon>Trebouxiaceae</taxon>
        <taxon>Myrmecia</taxon>
    </lineage>
</organism>
<dbReference type="GO" id="GO:0004521">
    <property type="term" value="F:RNA endonuclease activity"/>
    <property type="evidence" value="ECO:0007669"/>
    <property type="project" value="TreeGrafter"/>
</dbReference>
<keyword evidence="9" id="KW-1185">Reference proteome</keyword>
<dbReference type="InterPro" id="IPR016443">
    <property type="entry name" value="RNA3'_term_phos_cyc_type_2"/>
</dbReference>
<evidence type="ECO:0008006" key="10">
    <source>
        <dbReference type="Google" id="ProtNLM"/>
    </source>
</evidence>
<comment type="similarity">
    <text evidence="2">Belongs to the RNA 3'-terminal cyclase family. Type 2 subfamily.</text>
</comment>
<evidence type="ECO:0000259" key="7">
    <source>
        <dbReference type="Pfam" id="PF05189"/>
    </source>
</evidence>
<evidence type="ECO:0000256" key="5">
    <source>
        <dbReference type="PIRSR" id="PIRSR005378-1"/>
    </source>
</evidence>
<evidence type="ECO:0000313" key="9">
    <source>
        <dbReference type="Proteomes" id="UP001489004"/>
    </source>
</evidence>
<dbReference type="FunFam" id="3.30.360.20:FF:000001">
    <property type="entry name" value="RNA terminal phosphate cyclase-like 1"/>
    <property type="match status" value="1"/>
</dbReference>
<evidence type="ECO:0000256" key="1">
    <source>
        <dbReference type="ARBA" id="ARBA00004604"/>
    </source>
</evidence>
<dbReference type="PIRSF" id="PIRSF005378">
    <property type="entry name" value="RNA3'_term_phos_cycl_euk"/>
    <property type="match status" value="1"/>
</dbReference>
<feature type="domain" description="RNA 3'-terminal phosphate cyclase" evidence="6">
    <location>
        <begin position="3"/>
        <end position="336"/>
    </location>
</feature>
<feature type="domain" description="RNA 3'-terminal phosphate cyclase insert" evidence="7">
    <location>
        <begin position="179"/>
        <end position="282"/>
    </location>
</feature>
<sequence length="362" mass="39410">MLRFKGSQHFRQRLVCSTLSGRTILIDDIRSRDQNPGLRDFEACLLRLLEKVTDGCEVEINETGTSLRYRPGLATGGAGLVHDCGKARSIGYFLEPLACIALFGKKPLSITLKGITNDDLDPSVDVWRTVTFPLLRQLTGQEEGFELKVLRRGAPPQGGGEVAVRLPVLRSLPPVSLVQEGMIKRIRGVAHSMKVSPQSSNRMVDGARSVLNSLLPDVYIFTDHMSGPEAGFSPGFGMMLVAESTTGRFISAECSAAQQGSEGLMVPEDVGRQAAHMLLEEIHRGGVTDSAHQGLVLLFCALGPDEINEVRLGPLSPHAVRTLRHLRDFFGITFSVKPEPESQTIFLSCIGANIRNIAKKVT</sequence>
<dbReference type="Pfam" id="PF01137">
    <property type="entry name" value="RTC"/>
    <property type="match status" value="1"/>
</dbReference>
<dbReference type="PANTHER" id="PTHR11096">
    <property type="entry name" value="RNA 3' TERMINAL PHOSPHATE CYCLASE"/>
    <property type="match status" value="1"/>
</dbReference>
<dbReference type="SUPFAM" id="SSF55205">
    <property type="entry name" value="EPT/RTPC-like"/>
    <property type="match status" value="1"/>
</dbReference>
<dbReference type="PANTHER" id="PTHR11096:SF1">
    <property type="entry name" value="RNA 3'-TERMINAL PHOSPHATE CYCLASE-LIKE PROTEIN"/>
    <property type="match status" value="1"/>
</dbReference>
<evidence type="ECO:0000256" key="2">
    <source>
        <dbReference type="ARBA" id="ARBA00007089"/>
    </source>
</evidence>
<dbReference type="InterPro" id="IPR036553">
    <property type="entry name" value="RPTC_insert"/>
</dbReference>
<evidence type="ECO:0000256" key="4">
    <source>
        <dbReference type="ARBA" id="ARBA00023242"/>
    </source>
</evidence>
<evidence type="ECO:0000256" key="3">
    <source>
        <dbReference type="ARBA" id="ARBA00022517"/>
    </source>
</evidence>
<keyword evidence="3" id="KW-0690">Ribosome biogenesis</keyword>
<dbReference type="Gene3D" id="3.65.10.20">
    <property type="entry name" value="RNA 3'-terminal phosphate cyclase domain"/>
    <property type="match status" value="1"/>
</dbReference>
<accession>A0AAW1Q0U2</accession>
<dbReference type="InterPro" id="IPR013792">
    <property type="entry name" value="RNA3'P_cycl/enolpyr_Trfase_a/b"/>
</dbReference>
<dbReference type="PROSITE" id="PS01287">
    <property type="entry name" value="RTC"/>
    <property type="match status" value="1"/>
</dbReference>
<comment type="caution">
    <text evidence="8">The sequence shown here is derived from an EMBL/GenBank/DDBJ whole genome shotgun (WGS) entry which is preliminary data.</text>
</comment>
<proteinExistence type="inferred from homology"/>
<evidence type="ECO:0000259" key="6">
    <source>
        <dbReference type="Pfam" id="PF01137"/>
    </source>
</evidence>
<name>A0AAW1Q0U2_9CHLO</name>
<dbReference type="InterPro" id="IPR037136">
    <property type="entry name" value="RNA3'_phos_cyclase_dom_sf"/>
</dbReference>
<dbReference type="Pfam" id="PF05189">
    <property type="entry name" value="RTC_insert"/>
    <property type="match status" value="1"/>
</dbReference>
<comment type="subcellular location">
    <subcellularLocation>
        <location evidence="1">Nucleus</location>
        <location evidence="1">Nucleolus</location>
    </subcellularLocation>
</comment>
<dbReference type="CDD" id="cd00875">
    <property type="entry name" value="RNA_Cyclase_Class_I"/>
    <property type="match status" value="1"/>
</dbReference>
<reference evidence="8 9" key="1">
    <citation type="journal article" date="2024" name="Nat. Commun.">
        <title>Phylogenomics reveals the evolutionary origins of lichenization in chlorophyte algae.</title>
        <authorList>
            <person name="Puginier C."/>
            <person name="Libourel C."/>
            <person name="Otte J."/>
            <person name="Skaloud P."/>
            <person name="Haon M."/>
            <person name="Grisel S."/>
            <person name="Petersen M."/>
            <person name="Berrin J.G."/>
            <person name="Delaux P.M."/>
            <person name="Dal Grande F."/>
            <person name="Keller J."/>
        </authorList>
    </citation>
    <scope>NUCLEOTIDE SEQUENCE [LARGE SCALE GENOMIC DNA]</scope>
    <source>
        <strain evidence="8 9">SAG 2043</strain>
    </source>
</reference>
<dbReference type="GO" id="GO:0005730">
    <property type="term" value="C:nucleolus"/>
    <property type="evidence" value="ECO:0007669"/>
    <property type="project" value="UniProtKB-SubCell"/>
</dbReference>
<dbReference type="GO" id="GO:0000479">
    <property type="term" value="P:endonucleolytic cleavage of tricistronic rRNA transcript (SSU-rRNA, 5.8S rRNA, LSU-rRNA)"/>
    <property type="evidence" value="ECO:0007669"/>
    <property type="project" value="TreeGrafter"/>
</dbReference>
<gene>
    <name evidence="8" type="ORF">WJX72_004157</name>
</gene>
<dbReference type="Gene3D" id="3.30.360.20">
    <property type="entry name" value="RNA 3'-terminal phosphate cyclase, insert domain"/>
    <property type="match status" value="1"/>
</dbReference>
<dbReference type="InterPro" id="IPR023797">
    <property type="entry name" value="RNA3'_phos_cyclase_dom"/>
</dbReference>
<dbReference type="AlphaFoldDB" id="A0AAW1Q0U2"/>
<dbReference type="NCBIfam" id="TIGR03400">
    <property type="entry name" value="18S_RNA_Rcl1p"/>
    <property type="match status" value="1"/>
</dbReference>
<dbReference type="Proteomes" id="UP001489004">
    <property type="component" value="Unassembled WGS sequence"/>
</dbReference>
<evidence type="ECO:0000313" key="8">
    <source>
        <dbReference type="EMBL" id="KAK9814342.1"/>
    </source>
</evidence>
<protein>
    <recommendedName>
        <fullName evidence="10">RNA 3'-terminal phosphate cyclase-like protein</fullName>
    </recommendedName>
</protein>
<dbReference type="EMBL" id="JALJOR010000007">
    <property type="protein sequence ID" value="KAK9814342.1"/>
    <property type="molecule type" value="Genomic_DNA"/>
</dbReference>
<dbReference type="InterPro" id="IPR000228">
    <property type="entry name" value="RNA3'_term_phos_cyc"/>
</dbReference>
<keyword evidence="4" id="KW-0539">Nucleus</keyword>
<dbReference type="InterPro" id="IPR020719">
    <property type="entry name" value="RNA3'_term_phos_cycl-like_CS"/>
</dbReference>
<feature type="active site" description="Tele-AMP-histidine intermediate" evidence="5">
    <location>
        <position position="318"/>
    </location>
</feature>
<dbReference type="InterPro" id="IPR013791">
    <property type="entry name" value="RNA3'-term_phos_cycl_insert"/>
</dbReference>